<accession>A0A4V3CV14</accession>
<dbReference type="SUPFAM" id="SSF103088">
    <property type="entry name" value="OmpA-like"/>
    <property type="match status" value="1"/>
</dbReference>
<keyword evidence="5" id="KW-1185">Reference proteome</keyword>
<dbReference type="PROSITE" id="PS51123">
    <property type="entry name" value="OMPA_2"/>
    <property type="match status" value="1"/>
</dbReference>
<organism evidence="4 5">
    <name type="scientific">Aquabacterium commune</name>
    <dbReference type="NCBI Taxonomy" id="70586"/>
    <lineage>
        <taxon>Bacteria</taxon>
        <taxon>Pseudomonadati</taxon>
        <taxon>Pseudomonadota</taxon>
        <taxon>Betaproteobacteria</taxon>
        <taxon>Burkholderiales</taxon>
        <taxon>Aquabacterium</taxon>
    </lineage>
</organism>
<feature type="region of interest" description="Disordered" evidence="2">
    <location>
        <begin position="98"/>
        <end position="124"/>
    </location>
</feature>
<dbReference type="OrthoDB" id="345640at2"/>
<evidence type="ECO:0000313" key="5">
    <source>
        <dbReference type="Proteomes" id="UP000294593"/>
    </source>
</evidence>
<feature type="domain" description="OmpA-like" evidence="3">
    <location>
        <begin position="125"/>
        <end position="242"/>
    </location>
</feature>
<sequence>MPLTTRLVQLEGLPGHGQPHTRRRGPYSTHAGSAMISKLKFMAMGVAVALCGCSSVQQETPPQAPPVPVGFQQLDKGLSQTFVTCQPCAQPTQKTLWTAPAPSRQPAASTNAAPAQEASPAKPQVDKETIVATSVHFASDSAALDATAKSRLKAFCQGRMQLDGLTVTGHTDSTGAPVRNHRLAQQRARTTSQFLRACAEQQGTALHVDEQAKGACCYVAPNNSPEGRAMNRRVDVEQAANALPTRQADQ</sequence>
<keyword evidence="1" id="KW-0472">Membrane</keyword>
<proteinExistence type="predicted"/>
<dbReference type="CDD" id="cd07185">
    <property type="entry name" value="OmpA_C-like"/>
    <property type="match status" value="1"/>
</dbReference>
<dbReference type="EMBL" id="SNXW01000011">
    <property type="protein sequence ID" value="TDP80758.1"/>
    <property type="molecule type" value="Genomic_DNA"/>
</dbReference>
<name>A0A4V3CV14_9BURK</name>
<dbReference type="PANTHER" id="PTHR30329">
    <property type="entry name" value="STATOR ELEMENT OF FLAGELLAR MOTOR COMPLEX"/>
    <property type="match status" value="1"/>
</dbReference>
<dbReference type="PANTHER" id="PTHR30329:SF21">
    <property type="entry name" value="LIPOPROTEIN YIAD-RELATED"/>
    <property type="match status" value="1"/>
</dbReference>
<evidence type="ECO:0000256" key="1">
    <source>
        <dbReference type="PROSITE-ProRule" id="PRU00473"/>
    </source>
</evidence>
<evidence type="ECO:0000259" key="3">
    <source>
        <dbReference type="PROSITE" id="PS51123"/>
    </source>
</evidence>
<dbReference type="Pfam" id="PF00691">
    <property type="entry name" value="OmpA"/>
    <property type="match status" value="1"/>
</dbReference>
<gene>
    <name evidence="4" type="ORF">EV672_11195</name>
</gene>
<evidence type="ECO:0000313" key="4">
    <source>
        <dbReference type="EMBL" id="TDP80758.1"/>
    </source>
</evidence>
<dbReference type="InterPro" id="IPR036737">
    <property type="entry name" value="OmpA-like_sf"/>
</dbReference>
<dbReference type="AlphaFoldDB" id="A0A4V3CV14"/>
<dbReference type="GO" id="GO:0016020">
    <property type="term" value="C:membrane"/>
    <property type="evidence" value="ECO:0007669"/>
    <property type="project" value="UniProtKB-UniRule"/>
</dbReference>
<feature type="region of interest" description="Disordered" evidence="2">
    <location>
        <begin position="10"/>
        <end position="29"/>
    </location>
</feature>
<dbReference type="Gene3D" id="3.30.1330.60">
    <property type="entry name" value="OmpA-like domain"/>
    <property type="match status" value="1"/>
</dbReference>
<reference evidence="4 5" key="1">
    <citation type="submission" date="2019-03" db="EMBL/GenBank/DDBJ databases">
        <title>Genomic Encyclopedia of Type Strains, Phase IV (KMG-IV): sequencing the most valuable type-strain genomes for metagenomic binning, comparative biology and taxonomic classification.</title>
        <authorList>
            <person name="Goeker M."/>
        </authorList>
    </citation>
    <scope>NUCLEOTIDE SEQUENCE [LARGE SCALE GENOMIC DNA]</scope>
    <source>
        <strain evidence="4 5">DSM 11901</strain>
    </source>
</reference>
<dbReference type="Proteomes" id="UP000294593">
    <property type="component" value="Unassembled WGS sequence"/>
</dbReference>
<comment type="caution">
    <text evidence="4">The sequence shown here is derived from an EMBL/GenBank/DDBJ whole genome shotgun (WGS) entry which is preliminary data.</text>
</comment>
<dbReference type="InterPro" id="IPR050330">
    <property type="entry name" value="Bact_OuterMem_StrucFunc"/>
</dbReference>
<evidence type="ECO:0000256" key="2">
    <source>
        <dbReference type="SAM" id="MobiDB-lite"/>
    </source>
</evidence>
<dbReference type="InterPro" id="IPR006665">
    <property type="entry name" value="OmpA-like"/>
</dbReference>
<protein>
    <submittedName>
        <fullName evidence="4">Outer membrane protein OmpA-like peptidoglycan-associated protein</fullName>
    </submittedName>
</protein>